<dbReference type="OrthoDB" id="9765680at2"/>
<dbReference type="PANTHER" id="PTHR44845">
    <property type="entry name" value="CARRIER DOMAIN-CONTAINING PROTEIN"/>
    <property type="match status" value="1"/>
</dbReference>
<dbReference type="CDD" id="cd05235">
    <property type="entry name" value="SDR_e1"/>
    <property type="match status" value="1"/>
</dbReference>
<keyword evidence="3" id="KW-0597">Phosphoprotein</keyword>
<feature type="domain" description="Carrier" evidence="5">
    <location>
        <begin position="764"/>
        <end position="838"/>
    </location>
</feature>
<dbReference type="SUPFAM" id="SSF47336">
    <property type="entry name" value="ACP-like"/>
    <property type="match status" value="1"/>
</dbReference>
<dbReference type="SUPFAM" id="SSF52777">
    <property type="entry name" value="CoA-dependent acyltransferases"/>
    <property type="match status" value="1"/>
</dbReference>
<dbReference type="SUPFAM" id="SSF56801">
    <property type="entry name" value="Acetyl-CoA synthetase-like"/>
    <property type="match status" value="1"/>
</dbReference>
<dbReference type="Pfam" id="PF00501">
    <property type="entry name" value="AMP-binding"/>
    <property type="match status" value="1"/>
</dbReference>
<dbReference type="Gene3D" id="2.30.38.10">
    <property type="entry name" value="Luciferase, Domain 3"/>
    <property type="match status" value="1"/>
</dbReference>
<dbReference type="InterPro" id="IPR020459">
    <property type="entry name" value="AMP-binding"/>
</dbReference>
<dbReference type="InterPro" id="IPR036291">
    <property type="entry name" value="NAD(P)-bd_dom_sf"/>
</dbReference>
<dbReference type="Pfam" id="PF00550">
    <property type="entry name" value="PP-binding"/>
    <property type="match status" value="1"/>
</dbReference>
<dbReference type="PROSITE" id="PS50075">
    <property type="entry name" value="CARRIER"/>
    <property type="match status" value="1"/>
</dbReference>
<organism evidence="6 7">
    <name type="scientific">Paenibacillus lautus</name>
    <name type="common">Bacillus lautus</name>
    <dbReference type="NCBI Taxonomy" id="1401"/>
    <lineage>
        <taxon>Bacteria</taxon>
        <taxon>Bacillati</taxon>
        <taxon>Bacillota</taxon>
        <taxon>Bacilli</taxon>
        <taxon>Bacillales</taxon>
        <taxon>Paenibacillaceae</taxon>
        <taxon>Paenibacillus</taxon>
    </lineage>
</organism>
<dbReference type="InterPro" id="IPR020845">
    <property type="entry name" value="AMP-binding_CS"/>
</dbReference>
<dbReference type="Gene3D" id="3.30.559.30">
    <property type="entry name" value="Nonribosomal peptide synthetase, condensation domain"/>
    <property type="match status" value="1"/>
</dbReference>
<name>A0A1R1B0B9_PAELA</name>
<proteinExistence type="inferred from homology"/>
<dbReference type="PROSITE" id="PS00455">
    <property type="entry name" value="AMP_BINDING"/>
    <property type="match status" value="1"/>
</dbReference>
<dbReference type="PIRSF" id="PIRSF001617">
    <property type="entry name" value="Alpha-AR"/>
    <property type="match status" value="1"/>
</dbReference>
<dbReference type="FunFam" id="3.40.50.980:FF:000001">
    <property type="entry name" value="Non-ribosomal peptide synthetase"/>
    <property type="match status" value="1"/>
</dbReference>
<dbReference type="NCBIfam" id="TIGR01733">
    <property type="entry name" value="AA-adenyl-dom"/>
    <property type="match status" value="1"/>
</dbReference>
<dbReference type="InterPro" id="IPR010080">
    <property type="entry name" value="Thioester_reductase-like_dom"/>
</dbReference>
<evidence type="ECO:0000256" key="3">
    <source>
        <dbReference type="ARBA" id="ARBA00022553"/>
    </source>
</evidence>
<dbReference type="GO" id="GO:0017000">
    <property type="term" value="P:antibiotic biosynthetic process"/>
    <property type="evidence" value="ECO:0007669"/>
    <property type="project" value="UniProtKB-KW"/>
</dbReference>
<dbReference type="Gene3D" id="3.30.300.30">
    <property type="match status" value="1"/>
</dbReference>
<dbReference type="STRING" id="1401.BK123_15000"/>
<dbReference type="InterPro" id="IPR025110">
    <property type="entry name" value="AMP-bd_C"/>
</dbReference>
<dbReference type="Gene3D" id="3.40.50.980">
    <property type="match status" value="2"/>
</dbReference>
<dbReference type="Gene3D" id="1.10.1200.10">
    <property type="entry name" value="ACP-like"/>
    <property type="match status" value="1"/>
</dbReference>
<dbReference type="InterPro" id="IPR000873">
    <property type="entry name" value="AMP-dep_synth/lig_dom"/>
</dbReference>
<evidence type="ECO:0000256" key="2">
    <source>
        <dbReference type="ARBA" id="ARBA00022450"/>
    </source>
</evidence>
<gene>
    <name evidence="6" type="ORF">BK123_15000</name>
</gene>
<dbReference type="FunFam" id="3.40.50.12780:FF:000012">
    <property type="entry name" value="Non-ribosomal peptide synthetase"/>
    <property type="match status" value="1"/>
</dbReference>
<keyword evidence="4" id="KW-0045">Antibiotic biosynthesis</keyword>
<evidence type="ECO:0000256" key="4">
    <source>
        <dbReference type="ARBA" id="ARBA00023194"/>
    </source>
</evidence>
<evidence type="ECO:0000256" key="1">
    <source>
        <dbReference type="ARBA" id="ARBA00006432"/>
    </source>
</evidence>
<dbReference type="InterPro" id="IPR045851">
    <property type="entry name" value="AMP-bd_C_sf"/>
</dbReference>
<comment type="caution">
    <text evidence="6">The sequence shown here is derived from an EMBL/GenBank/DDBJ whole genome shotgun (WGS) entry which is preliminary data.</text>
</comment>
<dbReference type="InterPro" id="IPR013120">
    <property type="entry name" value="FAR_NAD-bd"/>
</dbReference>
<comment type="similarity">
    <text evidence="1">Belongs to the ATP-dependent AMP-binding enzyme family.</text>
</comment>
<dbReference type="PRINTS" id="PR00154">
    <property type="entry name" value="AMPBINDING"/>
</dbReference>
<dbReference type="InterPro" id="IPR010071">
    <property type="entry name" value="AA_adenyl_dom"/>
</dbReference>
<dbReference type="Proteomes" id="UP000187074">
    <property type="component" value="Unassembled WGS sequence"/>
</dbReference>
<dbReference type="PANTHER" id="PTHR44845:SF7">
    <property type="entry name" value="PLIPASTATIN SYNTHASE SUBUNIT D"/>
    <property type="match status" value="1"/>
</dbReference>
<dbReference type="CDD" id="cd05930">
    <property type="entry name" value="A_NRPS"/>
    <property type="match status" value="1"/>
</dbReference>
<accession>A0A1R1B0B9</accession>
<dbReference type="Pfam" id="PF07993">
    <property type="entry name" value="NAD_binding_4"/>
    <property type="match status" value="1"/>
</dbReference>
<evidence type="ECO:0000313" key="7">
    <source>
        <dbReference type="Proteomes" id="UP000187074"/>
    </source>
</evidence>
<dbReference type="EMBL" id="MRTF01000005">
    <property type="protein sequence ID" value="OME91950.1"/>
    <property type="molecule type" value="Genomic_DNA"/>
</dbReference>
<evidence type="ECO:0000259" key="5">
    <source>
        <dbReference type="PROSITE" id="PS50075"/>
    </source>
</evidence>
<evidence type="ECO:0000313" key="6">
    <source>
        <dbReference type="EMBL" id="OME91950.1"/>
    </source>
</evidence>
<dbReference type="InterPro" id="IPR036736">
    <property type="entry name" value="ACP-like_sf"/>
</dbReference>
<dbReference type="Pfam" id="PF13193">
    <property type="entry name" value="AMP-binding_C"/>
    <property type="match status" value="1"/>
</dbReference>
<reference evidence="6 7" key="1">
    <citation type="submission" date="2016-11" db="EMBL/GenBank/DDBJ databases">
        <title>Paenibacillus species isolates.</title>
        <authorList>
            <person name="Beno S.M."/>
        </authorList>
    </citation>
    <scope>NUCLEOTIDE SEQUENCE [LARGE SCALE GENOMIC DNA]</scope>
    <source>
        <strain evidence="6 7">FSL F4-0100</strain>
    </source>
</reference>
<dbReference type="InterPro" id="IPR009081">
    <property type="entry name" value="PP-bd_ACP"/>
</dbReference>
<dbReference type="Gene3D" id="3.40.50.720">
    <property type="entry name" value="NAD(P)-binding Rossmann-like Domain"/>
    <property type="match status" value="1"/>
</dbReference>
<dbReference type="SUPFAM" id="SSF51735">
    <property type="entry name" value="NAD(P)-binding Rossmann-fold domains"/>
    <property type="match status" value="1"/>
</dbReference>
<protein>
    <submittedName>
        <fullName evidence="6">Thioester reductase</fullName>
    </submittedName>
</protein>
<dbReference type="AlphaFoldDB" id="A0A1R1B0B9"/>
<keyword evidence="2" id="KW-0596">Phosphopantetheine</keyword>
<sequence>MELKPLNTTLMIEQGKEYWLNELQLPLPGFYLYTDGPAHLQQQELDHTAINLRIETGKIKRFRDSYDMKAWMLTSYVVFLYRMTHDTDLLIGVNNEMGNLLPLRVNLSGSDSFAQIYEQVSAKMEQIEGSSFSLEDIEGFTGQSLTLQTVYGSNGKGYAYSSSGLNWMVQEEKKDEWTLYVSYARPLYKEETIEKFSRHFELLACAALEHADMPVSRLPMLTDEDRNAYTILNDTKQELPEDPTIVSMLASIVKKFPERIALSSDHEQVTYEQLDRLSNQISHMLLDKGLRKGQFVSIFMKRGLDTVVSMLGVLKAGGAYIPLDPSHPDERNAYIIEDTESAIILTHQDFTAKLDGLLAGFQPKPEYFCLDDKFLSYSDEACGVRVEGDDLAYIIYTSGSTGKPKGALIAHQGVVNLALANQEKLQMSEQDIILQYSTFSFDASVYDIFGSLACGSRLHLLSDEQRFSIDAFTEAVAETNATRVAILPTVFFNQLAAYLPMEDTHKYRNIKTIVVGGEALAGETVRMFQKKLQIPIVNLYGPTETTVVATGHVVNYAVPDDLATVYIGTPFANYELYIVNEHNELCPTCVTGELLICSIGVAKGYLNQPEKTKEAFILDPLTPESGKQYYRSGDLVRLLPNGQVEYRGRKDSQVKIRGFRIEIGEIEDNLAKHERVKDIAVIPRIDEDGTKMLAAFYTTHDGQAASAKDLVQFLSQKVPSYMVPKYMCFVEEMPLSPTGKIDRKKLALYELSMEMEEDDSHYEAPVNDIQRDIAAAWERALGQTKIGIHDDFFDIGGYSLKILEILVLLKPQYPQLKINDFFVYPTIVKLAERVEELGQQTIPSDQTENRDLPIQDLAEYPISFPINQGSGQPIYTQQHILLTGATGYLGSHLLNELLKQSTATVYCLVRPSKLMEPYARLEQIMTGYFGEEVKTRMDKRVIAIQGDLEQEFLGLGAQDRALIEARIDSIIHCGAEVKHFGDSDYFARVNVESTDRLLALAQRRPHIRFHFISTLGIPEDLALGGQWDAIVAGTGYEESIIENVYTNSKLEAEKLVIKAGADRGIPAAVYRVGNLSCNSENGIFQKNIDNNAFYRMLKAMLLLKKAPGVRWEVDITPINYAGEAITALLLQQETVGRVFHICNPVAIPYEDMVEHFKAYGYDISVTDWKAYEAWLLDPQQPKNKEGLELAMAQFEGDGAKNSIYRYTCPQTSEFLKHTGVKCAVPDKLLFEKMIEYATGIGYFVKPE</sequence>